<feature type="coiled-coil region" evidence="1">
    <location>
        <begin position="52"/>
        <end position="108"/>
    </location>
</feature>
<dbReference type="GO" id="GO:0005634">
    <property type="term" value="C:nucleus"/>
    <property type="evidence" value="ECO:0007669"/>
    <property type="project" value="InterPro"/>
</dbReference>
<keyword evidence="3" id="KW-1185">Reference proteome</keyword>
<organism evidence="2 3">
    <name type="scientific">Pristionchus fissidentatus</name>
    <dbReference type="NCBI Taxonomy" id="1538716"/>
    <lineage>
        <taxon>Eukaryota</taxon>
        <taxon>Metazoa</taxon>
        <taxon>Ecdysozoa</taxon>
        <taxon>Nematoda</taxon>
        <taxon>Chromadorea</taxon>
        <taxon>Rhabditida</taxon>
        <taxon>Rhabditina</taxon>
        <taxon>Diplogasteromorpha</taxon>
        <taxon>Diplogasteroidea</taxon>
        <taxon>Neodiplogasteridae</taxon>
        <taxon>Pristionchus</taxon>
    </lineage>
</organism>
<dbReference type="Proteomes" id="UP001432322">
    <property type="component" value="Unassembled WGS sequence"/>
</dbReference>
<evidence type="ECO:0000256" key="1">
    <source>
        <dbReference type="SAM" id="Coils"/>
    </source>
</evidence>
<name>A0AAV5WCL8_9BILA</name>
<keyword evidence="1" id="KW-0175">Coiled coil</keyword>
<evidence type="ECO:0000313" key="3">
    <source>
        <dbReference type="Proteomes" id="UP001432322"/>
    </source>
</evidence>
<protein>
    <recommendedName>
        <fullName evidence="4">39S ribosomal protein L59, mitochondrial</fullName>
    </recommendedName>
</protein>
<dbReference type="PANTHER" id="PTHR31761:SF1">
    <property type="entry name" value="LARGE RIBOSOMAL SUBUNIT PROTEIN ML64"/>
    <property type="match status" value="1"/>
</dbReference>
<gene>
    <name evidence="2" type="ORF">PFISCL1PPCAC_19781</name>
</gene>
<feature type="non-terminal residue" evidence="2">
    <location>
        <position position="1"/>
    </location>
</feature>
<dbReference type="PANTHER" id="PTHR31761">
    <property type="entry name" value="GROWTH ARREST AND DNA DAMAGE-INDUCIBLE PROTEINS-INTERACTING PROTEIN 1 GADD45GIP1"/>
    <property type="match status" value="1"/>
</dbReference>
<dbReference type="EMBL" id="BTSY01000005">
    <property type="protein sequence ID" value="GMT28484.1"/>
    <property type="molecule type" value="Genomic_DNA"/>
</dbReference>
<sequence length="160" mass="18572">FCGSLRSFSSLPSSVTRLGCYHGRTNVQSFSPSVNSLENDVVSVLHVPLSTLKEESKLRMVEREKKDKLRREKMLKKEAGYAALVAKYEASQKKAEKAKDEQDAVLERRMREIHEYFGYWMDPKDPRFELMLQQKEAQEKKAEKMAKRAELVKKKIAEVM</sequence>
<evidence type="ECO:0000313" key="2">
    <source>
        <dbReference type="EMBL" id="GMT28484.1"/>
    </source>
</evidence>
<dbReference type="Pfam" id="PF10147">
    <property type="entry name" value="CR6_interact"/>
    <property type="match status" value="1"/>
</dbReference>
<dbReference type="GO" id="GO:0005739">
    <property type="term" value="C:mitochondrion"/>
    <property type="evidence" value="ECO:0007669"/>
    <property type="project" value="TreeGrafter"/>
</dbReference>
<dbReference type="AlphaFoldDB" id="A0AAV5WCL8"/>
<proteinExistence type="predicted"/>
<comment type="caution">
    <text evidence="2">The sequence shown here is derived from an EMBL/GenBank/DDBJ whole genome shotgun (WGS) entry which is preliminary data.</text>
</comment>
<dbReference type="InterPro" id="IPR018472">
    <property type="entry name" value="Ribosomal_mL64"/>
</dbReference>
<evidence type="ECO:0008006" key="4">
    <source>
        <dbReference type="Google" id="ProtNLM"/>
    </source>
</evidence>
<reference evidence="2" key="1">
    <citation type="submission" date="2023-10" db="EMBL/GenBank/DDBJ databases">
        <title>Genome assembly of Pristionchus species.</title>
        <authorList>
            <person name="Yoshida K."/>
            <person name="Sommer R.J."/>
        </authorList>
    </citation>
    <scope>NUCLEOTIDE SEQUENCE</scope>
    <source>
        <strain evidence="2">RS5133</strain>
    </source>
</reference>
<accession>A0AAV5WCL8</accession>